<protein>
    <submittedName>
        <fullName evidence="4">Marvel domain-containing protein</fullName>
    </submittedName>
</protein>
<gene>
    <name evidence="2 4 5" type="ORF">SRAE_2000409100</name>
</gene>
<feature type="transmembrane region" description="Helical" evidence="1">
    <location>
        <begin position="102"/>
        <end position="129"/>
    </location>
</feature>
<evidence type="ECO:0000313" key="4">
    <source>
        <dbReference type="WBParaSite" id="SRAE_2000409100.1"/>
    </source>
</evidence>
<dbReference type="RefSeq" id="XP_024508642.1">
    <property type="nucleotide sequence ID" value="XM_024642920.1"/>
</dbReference>
<proteinExistence type="predicted"/>
<evidence type="ECO:0000256" key="1">
    <source>
        <dbReference type="SAM" id="Phobius"/>
    </source>
</evidence>
<reference evidence="2 3" key="1">
    <citation type="submission" date="2014-09" db="EMBL/GenBank/DDBJ databases">
        <authorList>
            <person name="Martin A.A."/>
        </authorList>
    </citation>
    <scope>NUCLEOTIDE SEQUENCE</scope>
    <source>
        <strain evidence="3">ED321</strain>
        <strain evidence="2">ED321 Heterogonic</strain>
    </source>
</reference>
<dbReference type="WormBase" id="SRAE_2000409100">
    <property type="protein sequence ID" value="SRP06114"/>
    <property type="gene ID" value="WBGene00264319"/>
</dbReference>
<dbReference type="AlphaFoldDB" id="A0A090LI68"/>
<dbReference type="Proteomes" id="UP000035682">
    <property type="component" value="Unplaced"/>
</dbReference>
<evidence type="ECO:0000313" key="5">
    <source>
        <dbReference type="WormBase" id="SRAE_2000409100"/>
    </source>
</evidence>
<keyword evidence="1" id="KW-0472">Membrane</keyword>
<name>A0A090LI68_STRRB</name>
<dbReference type="OrthoDB" id="5772927at2759"/>
<keyword evidence="1" id="KW-1133">Transmembrane helix</keyword>
<dbReference type="CTD" id="36381812"/>
<feature type="transmembrane region" description="Helical" evidence="1">
    <location>
        <begin position="32"/>
        <end position="55"/>
    </location>
</feature>
<keyword evidence="1" id="KW-0812">Transmembrane</keyword>
<evidence type="ECO:0000313" key="2">
    <source>
        <dbReference type="EMBL" id="CEF69442.1"/>
    </source>
</evidence>
<evidence type="ECO:0000313" key="3">
    <source>
        <dbReference type="Proteomes" id="UP000035682"/>
    </source>
</evidence>
<sequence>MVKCFNKDDSFYYGPEFFGLVHYRNAVVIGSILEMLTLAGIVFSSIILQTIYLITGLWSTMFVLVIGITVFIVSIIMIYGVVSENPKLILPQLAILQIETTVLILIAIVSIFSMSCGISVTNYLFSFFINVQITEKEFGPIWPFNITALAFVGSLACIWFQSVVKNAYEYLLDKNYFDALEGTNNNIEMTRNNKRK</sequence>
<dbReference type="WBParaSite" id="SRAE_2000409100.1">
    <property type="protein sequence ID" value="SRAE_2000409100.1"/>
    <property type="gene ID" value="WBGene00264319"/>
</dbReference>
<keyword evidence="3" id="KW-1185">Reference proteome</keyword>
<reference evidence="4" key="2">
    <citation type="submission" date="2020-12" db="UniProtKB">
        <authorList>
            <consortium name="WormBaseParasite"/>
        </authorList>
    </citation>
    <scope>IDENTIFICATION</scope>
</reference>
<accession>A0A090LI68</accession>
<organism evidence="2">
    <name type="scientific">Strongyloides ratti</name>
    <name type="common">Parasitic roundworm</name>
    <dbReference type="NCBI Taxonomy" id="34506"/>
    <lineage>
        <taxon>Eukaryota</taxon>
        <taxon>Metazoa</taxon>
        <taxon>Ecdysozoa</taxon>
        <taxon>Nematoda</taxon>
        <taxon>Chromadorea</taxon>
        <taxon>Rhabditida</taxon>
        <taxon>Tylenchina</taxon>
        <taxon>Panagrolaimomorpha</taxon>
        <taxon>Strongyloidoidea</taxon>
        <taxon>Strongyloididae</taxon>
        <taxon>Strongyloides</taxon>
    </lineage>
</organism>
<feature type="transmembrane region" description="Helical" evidence="1">
    <location>
        <begin position="141"/>
        <end position="160"/>
    </location>
</feature>
<dbReference type="EMBL" id="LN609529">
    <property type="protein sequence ID" value="CEF69442.1"/>
    <property type="molecule type" value="Genomic_DNA"/>
</dbReference>
<dbReference type="GeneID" id="36381812"/>
<feature type="transmembrane region" description="Helical" evidence="1">
    <location>
        <begin position="61"/>
        <end position="82"/>
    </location>
</feature>
<dbReference type="OMA" id="WPFNITA"/>